<dbReference type="PANTHER" id="PTHR45808:SF2">
    <property type="entry name" value="RHO GTPASE-ACTIVATING PROTEIN 68F"/>
    <property type="match status" value="1"/>
</dbReference>
<dbReference type="Proteomes" id="UP000011014">
    <property type="component" value="Unassembled WGS sequence"/>
</dbReference>
<dbReference type="PROSITE" id="PS50238">
    <property type="entry name" value="RHOGAP"/>
    <property type="match status" value="1"/>
</dbReference>
<dbReference type="InterPro" id="IPR008936">
    <property type="entry name" value="Rho_GTPase_activation_prot"/>
</dbReference>
<evidence type="ECO:0000259" key="1">
    <source>
        <dbReference type="PROSITE" id="PS50238"/>
    </source>
</evidence>
<organism evidence="2">
    <name type="scientific">Oikopleura dioica</name>
    <name type="common">Tunicate</name>
    <dbReference type="NCBI Taxonomy" id="34765"/>
    <lineage>
        <taxon>Eukaryota</taxon>
        <taxon>Metazoa</taxon>
        <taxon>Chordata</taxon>
        <taxon>Tunicata</taxon>
        <taxon>Appendicularia</taxon>
        <taxon>Copelata</taxon>
        <taxon>Oikopleuridae</taxon>
        <taxon>Oikopleura</taxon>
    </lineage>
</organism>
<reference evidence="2" key="1">
    <citation type="journal article" date="2010" name="Science">
        <title>Plasticity of animal genome architecture unmasked by rapid evolution of a pelagic tunicate.</title>
        <authorList>
            <person name="Denoeud F."/>
            <person name="Henriet S."/>
            <person name="Mungpakdee S."/>
            <person name="Aury J.M."/>
            <person name="Da Silva C."/>
            <person name="Brinkmann H."/>
            <person name="Mikhaleva J."/>
            <person name="Olsen L.C."/>
            <person name="Jubin C."/>
            <person name="Canestro C."/>
            <person name="Bouquet J.M."/>
            <person name="Danks G."/>
            <person name="Poulain J."/>
            <person name="Campsteijn C."/>
            <person name="Adamski M."/>
            <person name="Cross I."/>
            <person name="Yadetie F."/>
            <person name="Muffato M."/>
            <person name="Louis A."/>
            <person name="Butcher S."/>
            <person name="Tsagkogeorga G."/>
            <person name="Konrad A."/>
            <person name="Singh S."/>
            <person name="Jensen M.F."/>
            <person name="Cong E.H."/>
            <person name="Eikeseth-Otteraa H."/>
            <person name="Noel B."/>
            <person name="Anthouard V."/>
            <person name="Porcel B.M."/>
            <person name="Kachouri-Lafond R."/>
            <person name="Nishino A."/>
            <person name="Ugolini M."/>
            <person name="Chourrout P."/>
            <person name="Nishida H."/>
            <person name="Aasland R."/>
            <person name="Huzurbazar S."/>
            <person name="Westhof E."/>
            <person name="Delsuc F."/>
            <person name="Lehrach H."/>
            <person name="Reinhardt R."/>
            <person name="Weissenbach J."/>
            <person name="Roy S.W."/>
            <person name="Artiguenave F."/>
            <person name="Postlethwait J.H."/>
            <person name="Manak J.R."/>
            <person name="Thompson E.M."/>
            <person name="Jaillon O."/>
            <person name="Du Pasquier L."/>
            <person name="Boudinot P."/>
            <person name="Liberles D.A."/>
            <person name="Volff J.N."/>
            <person name="Philippe H."/>
            <person name="Lenhard B."/>
            <person name="Roest Crollius H."/>
            <person name="Wincker P."/>
            <person name="Chourrout D."/>
        </authorList>
    </citation>
    <scope>NUCLEOTIDE SEQUENCE [LARGE SCALE GENOMIC DNA]</scope>
</reference>
<feature type="domain" description="Rho-GAP" evidence="1">
    <location>
        <begin position="1"/>
        <end position="103"/>
    </location>
</feature>
<accession>E4YNM0</accession>
<dbReference type="Gene3D" id="1.10.555.10">
    <property type="entry name" value="Rho GTPase activation protein"/>
    <property type="match status" value="1"/>
</dbReference>
<dbReference type="EMBL" id="FN654894">
    <property type="protein sequence ID" value="CBY37068.1"/>
    <property type="molecule type" value="Genomic_DNA"/>
</dbReference>
<evidence type="ECO:0000313" key="2">
    <source>
        <dbReference type="EMBL" id="CBY37068.1"/>
    </source>
</evidence>
<dbReference type="AlphaFoldDB" id="E4YNM0"/>
<dbReference type="GO" id="GO:0007264">
    <property type="term" value="P:small GTPase-mediated signal transduction"/>
    <property type="evidence" value="ECO:0007669"/>
    <property type="project" value="TreeGrafter"/>
</dbReference>
<sequence>ESKFWLPESPILFLGKVTQVAAAKKIKIKKNFLFSHLPLLKFLIGFLSQVANEESTNKMGSPQLAIVFGPCLFWNNSPSRGIEDIGTINNLIKWLIDHHEKIFC</sequence>
<dbReference type="GO" id="GO:0005096">
    <property type="term" value="F:GTPase activator activity"/>
    <property type="evidence" value="ECO:0007669"/>
    <property type="project" value="TreeGrafter"/>
</dbReference>
<feature type="non-terminal residue" evidence="2">
    <location>
        <position position="1"/>
    </location>
</feature>
<dbReference type="GO" id="GO:0005737">
    <property type="term" value="C:cytoplasm"/>
    <property type="evidence" value="ECO:0007669"/>
    <property type="project" value="TreeGrafter"/>
</dbReference>
<dbReference type="InterPro" id="IPR000198">
    <property type="entry name" value="RhoGAP_dom"/>
</dbReference>
<gene>
    <name evidence="2" type="ORF">GSOID_T00030137001</name>
</gene>
<dbReference type="Pfam" id="PF00620">
    <property type="entry name" value="RhoGAP"/>
    <property type="match status" value="1"/>
</dbReference>
<name>E4YNM0_OIKDI</name>
<dbReference type="SUPFAM" id="SSF48350">
    <property type="entry name" value="GTPase activation domain, GAP"/>
    <property type="match status" value="1"/>
</dbReference>
<proteinExistence type="predicted"/>
<protein>
    <recommendedName>
        <fullName evidence="1">Rho-GAP domain-containing protein</fullName>
    </recommendedName>
</protein>
<dbReference type="PANTHER" id="PTHR45808">
    <property type="entry name" value="RHO GTPASE-ACTIVATING PROTEIN 68F"/>
    <property type="match status" value="1"/>
</dbReference>